<name>A5AJH5_VITVI</name>
<reference evidence="1" key="1">
    <citation type="journal article" date="2007" name="PLoS ONE">
        <title>The first genome sequence of an elite grapevine cultivar (Pinot noir Vitis vinifera L.): coping with a highly heterozygous genome.</title>
        <authorList>
            <person name="Velasco R."/>
            <person name="Zharkikh A."/>
            <person name="Troggio M."/>
            <person name="Cartwright D.A."/>
            <person name="Cestaro A."/>
            <person name="Pruss D."/>
            <person name="Pindo M."/>
            <person name="FitzGerald L.M."/>
            <person name="Vezzulli S."/>
            <person name="Reid J."/>
            <person name="Malacarne G."/>
            <person name="Iliev D."/>
            <person name="Coppola G."/>
            <person name="Wardell B."/>
            <person name="Micheletti D."/>
            <person name="Macalma T."/>
            <person name="Facci M."/>
            <person name="Mitchell J.T."/>
            <person name="Perazzolli M."/>
            <person name="Eldredge G."/>
            <person name="Gatto P."/>
            <person name="Oyzerski R."/>
            <person name="Moretto M."/>
            <person name="Gutin N."/>
            <person name="Stefanini M."/>
            <person name="Chen Y."/>
            <person name="Segala C."/>
            <person name="Davenport C."/>
            <person name="Dematte L."/>
            <person name="Mraz A."/>
            <person name="Battilana J."/>
            <person name="Stormo K."/>
            <person name="Costa F."/>
            <person name="Tao Q."/>
            <person name="Si-Ammour A."/>
            <person name="Harkins T."/>
            <person name="Lackey A."/>
            <person name="Perbost C."/>
            <person name="Taillon B."/>
            <person name="Stella A."/>
            <person name="Solovyev V."/>
            <person name="Fawcett J.A."/>
            <person name="Sterck L."/>
            <person name="Vandepoele K."/>
            <person name="Grando S.M."/>
            <person name="Toppo S."/>
            <person name="Moser C."/>
            <person name="Lanchbury J."/>
            <person name="Bogden R."/>
            <person name="Skolnick M."/>
            <person name="Sgaramella V."/>
            <person name="Bhatnagar S.K."/>
            <person name="Fontana P."/>
            <person name="Gutin A."/>
            <person name="Van de Peer Y."/>
            <person name="Salamini F."/>
            <person name="Viola R."/>
        </authorList>
    </citation>
    <scope>NUCLEOTIDE SEQUENCE</scope>
</reference>
<proteinExistence type="predicted"/>
<organism evidence="1">
    <name type="scientific">Vitis vinifera</name>
    <name type="common">Grape</name>
    <dbReference type="NCBI Taxonomy" id="29760"/>
    <lineage>
        <taxon>Eukaryota</taxon>
        <taxon>Viridiplantae</taxon>
        <taxon>Streptophyta</taxon>
        <taxon>Embryophyta</taxon>
        <taxon>Tracheophyta</taxon>
        <taxon>Spermatophyta</taxon>
        <taxon>Magnoliopsida</taxon>
        <taxon>eudicotyledons</taxon>
        <taxon>Gunneridae</taxon>
        <taxon>Pentapetalae</taxon>
        <taxon>rosids</taxon>
        <taxon>Vitales</taxon>
        <taxon>Vitaceae</taxon>
        <taxon>Viteae</taxon>
        <taxon>Vitis</taxon>
    </lineage>
</organism>
<dbReference type="EMBL" id="AM428178">
    <property type="protein sequence ID" value="CAN60305.1"/>
    <property type="molecule type" value="Genomic_DNA"/>
</dbReference>
<evidence type="ECO:0000313" key="1">
    <source>
        <dbReference type="EMBL" id="CAN60305.1"/>
    </source>
</evidence>
<dbReference type="AlphaFoldDB" id="A5AJH5"/>
<gene>
    <name evidence="1" type="ORF">VITISV_005067</name>
</gene>
<accession>A5AJH5</accession>
<sequence length="127" mass="14351">MKSGDWYDLKMRRDSGFWLEMPKEEKVRFGLDLTPPVSLAAALRAAVERKTDLAAAAAISGTVVLGAWGFSGDLGFSLQVSWVFTRVQVQRVRAGYYLLTQTQHIKLICLQPVQSEIQLKPNRYPFF</sequence>
<protein>
    <submittedName>
        <fullName evidence="1">Uncharacterized protein</fullName>
    </submittedName>
</protein>